<sequence>MALRALATLLTAPRLAAAGAVVCALAGPAAAETPAPPPAQAEAPPDAAQKRSELARLQDEIKLSDETVGRLQDQIRSLDTDRMKLRADLLETGARARDTEDKVVEAESRLSALRADEDTVKASLLARRGVLVEVLASLQRMGHHPPPALLVRPEDALEAVRSAMLLGAVLPEMRKETTALAADLQRLAEVRAGITAERDSLKASLASLVEDRKRIDLLVEEREKALAQQQRSLATEKEHSEALAHDASSLKDLIARMEQEVAASRDAAKAADAAAAKPAAPGALAALEDANRLSPARPFEKAKGMLPLPAAGQTLRRFGDDDGNGGVEKGIAIAPPPSATVTAPCDGWVVYAGPFRSYGQLLIINAGGGYHVVLAGMDKINVGLGQFVLTGEPVAAMGSGETRVASSTTTSAAQPTLYVEFRKDGVSIDPTPWWAKQGEKARG</sequence>
<dbReference type="PANTHER" id="PTHR21666">
    <property type="entry name" value="PEPTIDASE-RELATED"/>
    <property type="match status" value="1"/>
</dbReference>
<evidence type="ECO:0000256" key="5">
    <source>
        <dbReference type="ARBA" id="ARBA00022833"/>
    </source>
</evidence>
<feature type="domain" description="M23ase beta-sheet core" evidence="9">
    <location>
        <begin position="328"/>
        <end position="430"/>
    </location>
</feature>
<protein>
    <submittedName>
        <fullName evidence="10">Septal ring factor EnvC (AmiA/AmiB activator)</fullName>
    </submittedName>
</protein>
<dbReference type="PANTHER" id="PTHR21666:SF288">
    <property type="entry name" value="CELL DIVISION PROTEIN YTFB"/>
    <property type="match status" value="1"/>
</dbReference>
<evidence type="ECO:0000256" key="3">
    <source>
        <dbReference type="ARBA" id="ARBA00022723"/>
    </source>
</evidence>
<keyword evidence="6" id="KW-0482">Metalloprotease</keyword>
<dbReference type="Gene3D" id="2.70.70.10">
    <property type="entry name" value="Glucose Permease (Domain IIA)"/>
    <property type="match status" value="1"/>
</dbReference>
<keyword evidence="7" id="KW-0175">Coiled coil</keyword>
<keyword evidence="11" id="KW-1185">Reference proteome</keyword>
<organism evidence="10 11">
    <name type="scientific">Labrys wisconsinensis</name>
    <dbReference type="NCBI Taxonomy" id="425677"/>
    <lineage>
        <taxon>Bacteria</taxon>
        <taxon>Pseudomonadati</taxon>
        <taxon>Pseudomonadota</taxon>
        <taxon>Alphaproteobacteria</taxon>
        <taxon>Hyphomicrobiales</taxon>
        <taxon>Xanthobacteraceae</taxon>
        <taxon>Labrys</taxon>
    </lineage>
</organism>
<dbReference type="Pfam" id="PF01551">
    <property type="entry name" value="Peptidase_M23"/>
    <property type="match status" value="1"/>
</dbReference>
<evidence type="ECO:0000313" key="11">
    <source>
        <dbReference type="Proteomes" id="UP001242480"/>
    </source>
</evidence>
<comment type="caution">
    <text evidence="10">The sequence shown here is derived from an EMBL/GenBank/DDBJ whole genome shotgun (WGS) entry which is preliminary data.</text>
</comment>
<dbReference type="InterPro" id="IPR016047">
    <property type="entry name" value="M23ase_b-sheet_dom"/>
</dbReference>
<dbReference type="InterPro" id="IPR011055">
    <property type="entry name" value="Dup_hybrid_motif"/>
</dbReference>
<evidence type="ECO:0000256" key="1">
    <source>
        <dbReference type="ARBA" id="ARBA00001947"/>
    </source>
</evidence>
<evidence type="ECO:0000256" key="8">
    <source>
        <dbReference type="SAM" id="SignalP"/>
    </source>
</evidence>
<dbReference type="InterPro" id="IPR050570">
    <property type="entry name" value="Cell_wall_metabolism_enzyme"/>
</dbReference>
<feature type="chain" id="PRO_5046628152" evidence="8">
    <location>
        <begin position="32"/>
        <end position="443"/>
    </location>
</feature>
<keyword evidence="3" id="KW-0479">Metal-binding</keyword>
<dbReference type="EMBL" id="JAUSVX010000001">
    <property type="protein sequence ID" value="MDQ0468219.1"/>
    <property type="molecule type" value="Genomic_DNA"/>
</dbReference>
<keyword evidence="2" id="KW-0645">Protease</keyword>
<accession>A0ABU0J1U3</accession>
<keyword evidence="5" id="KW-0862">Zinc</keyword>
<keyword evidence="8" id="KW-0732">Signal</keyword>
<feature type="signal peptide" evidence="8">
    <location>
        <begin position="1"/>
        <end position="31"/>
    </location>
</feature>
<feature type="coiled-coil region" evidence="7">
    <location>
        <begin position="240"/>
        <end position="274"/>
    </location>
</feature>
<keyword evidence="4" id="KW-0378">Hydrolase</keyword>
<dbReference type="Gene3D" id="6.10.250.3150">
    <property type="match status" value="1"/>
</dbReference>
<reference evidence="10 11" key="1">
    <citation type="submission" date="2023-07" db="EMBL/GenBank/DDBJ databases">
        <title>Genomic Encyclopedia of Type Strains, Phase IV (KMG-IV): sequencing the most valuable type-strain genomes for metagenomic binning, comparative biology and taxonomic classification.</title>
        <authorList>
            <person name="Goeker M."/>
        </authorList>
    </citation>
    <scope>NUCLEOTIDE SEQUENCE [LARGE SCALE GENOMIC DNA]</scope>
    <source>
        <strain evidence="10 11">DSM 19619</strain>
    </source>
</reference>
<dbReference type="CDD" id="cd12797">
    <property type="entry name" value="M23_peptidase"/>
    <property type="match status" value="1"/>
</dbReference>
<evidence type="ECO:0000256" key="6">
    <source>
        <dbReference type="ARBA" id="ARBA00023049"/>
    </source>
</evidence>
<feature type="coiled-coil region" evidence="7">
    <location>
        <begin position="47"/>
        <end position="116"/>
    </location>
</feature>
<proteinExistence type="predicted"/>
<dbReference type="Proteomes" id="UP001242480">
    <property type="component" value="Unassembled WGS sequence"/>
</dbReference>
<dbReference type="SUPFAM" id="SSF51261">
    <property type="entry name" value="Duplicated hybrid motif"/>
    <property type="match status" value="1"/>
</dbReference>
<evidence type="ECO:0000256" key="7">
    <source>
        <dbReference type="SAM" id="Coils"/>
    </source>
</evidence>
<evidence type="ECO:0000313" key="10">
    <source>
        <dbReference type="EMBL" id="MDQ0468219.1"/>
    </source>
</evidence>
<name>A0ABU0J1U3_9HYPH</name>
<comment type="cofactor">
    <cofactor evidence="1">
        <name>Zn(2+)</name>
        <dbReference type="ChEBI" id="CHEBI:29105"/>
    </cofactor>
</comment>
<evidence type="ECO:0000259" key="9">
    <source>
        <dbReference type="Pfam" id="PF01551"/>
    </source>
</evidence>
<dbReference type="RefSeq" id="WP_307268998.1">
    <property type="nucleotide sequence ID" value="NZ_JAUSVX010000001.1"/>
</dbReference>
<evidence type="ECO:0000256" key="4">
    <source>
        <dbReference type="ARBA" id="ARBA00022801"/>
    </source>
</evidence>
<evidence type="ECO:0000256" key="2">
    <source>
        <dbReference type="ARBA" id="ARBA00022670"/>
    </source>
</evidence>
<gene>
    <name evidence="10" type="ORF">QO011_001214</name>
</gene>